<accession>A0A382LVR8</accession>
<proteinExistence type="predicted"/>
<dbReference type="AlphaFoldDB" id="A0A382LVR8"/>
<gene>
    <name evidence="1" type="ORF">METZ01_LOCUS293492</name>
</gene>
<reference evidence="1" key="1">
    <citation type="submission" date="2018-05" db="EMBL/GenBank/DDBJ databases">
        <authorList>
            <person name="Lanie J.A."/>
            <person name="Ng W.-L."/>
            <person name="Kazmierczak K.M."/>
            <person name="Andrzejewski T.M."/>
            <person name="Davidsen T.M."/>
            <person name="Wayne K.J."/>
            <person name="Tettelin H."/>
            <person name="Glass J.I."/>
            <person name="Rusch D."/>
            <person name="Podicherti R."/>
            <person name="Tsui H.-C.T."/>
            <person name="Winkler M.E."/>
        </authorList>
    </citation>
    <scope>NUCLEOTIDE SEQUENCE</scope>
</reference>
<protein>
    <submittedName>
        <fullName evidence="1">Uncharacterized protein</fullName>
    </submittedName>
</protein>
<name>A0A382LVR8_9ZZZZ</name>
<sequence>EHPLWREMEKRSQDSGHGGMDFMEDYRLIKCLREGLPTDMNVYDAAALSAVTPLSEWSVANGSQPVEFPDFTRGRWQSWPKLGLVTA</sequence>
<dbReference type="EMBL" id="UINC01089492">
    <property type="protein sequence ID" value="SVC40638.1"/>
    <property type="molecule type" value="Genomic_DNA"/>
</dbReference>
<feature type="non-terminal residue" evidence="1">
    <location>
        <position position="1"/>
    </location>
</feature>
<dbReference type="Gene3D" id="3.30.360.10">
    <property type="entry name" value="Dihydrodipicolinate Reductase, domain 2"/>
    <property type="match status" value="1"/>
</dbReference>
<evidence type="ECO:0000313" key="1">
    <source>
        <dbReference type="EMBL" id="SVC40638.1"/>
    </source>
</evidence>
<organism evidence="1">
    <name type="scientific">marine metagenome</name>
    <dbReference type="NCBI Taxonomy" id="408172"/>
    <lineage>
        <taxon>unclassified sequences</taxon>
        <taxon>metagenomes</taxon>
        <taxon>ecological metagenomes</taxon>
    </lineage>
</organism>